<comment type="similarity">
    <text evidence="5">Belongs to the complex I subunit 2 family.</text>
</comment>
<dbReference type="GO" id="GO:0042773">
    <property type="term" value="P:ATP synthesis coupled electron transport"/>
    <property type="evidence" value="ECO:0007669"/>
    <property type="project" value="InterPro"/>
</dbReference>
<keyword evidence="5" id="KW-1003">Cell membrane</keyword>
<feature type="transmembrane region" description="Helical" evidence="5">
    <location>
        <begin position="292"/>
        <end position="310"/>
    </location>
</feature>
<dbReference type="HAMAP" id="MF_00445">
    <property type="entry name" value="NDH1_NuoN_1"/>
    <property type="match status" value="1"/>
</dbReference>
<feature type="transmembrane region" description="Helical" evidence="5">
    <location>
        <begin position="429"/>
        <end position="450"/>
    </location>
</feature>
<protein>
    <recommendedName>
        <fullName evidence="5">NADH-quinone oxidoreductase subunit N</fullName>
        <ecNumber evidence="5">7.1.1.-</ecNumber>
    </recommendedName>
    <alternativeName>
        <fullName evidence="5">NADH dehydrogenase I subunit N</fullName>
    </alternativeName>
    <alternativeName>
        <fullName evidence="5">NDH-1 subunit N</fullName>
    </alternativeName>
</protein>
<dbReference type="NCBIfam" id="NF004446">
    <property type="entry name" value="PRK05777.2-4"/>
    <property type="match status" value="1"/>
</dbReference>
<accession>A0A8J8GE94</accession>
<evidence type="ECO:0000313" key="8">
    <source>
        <dbReference type="EMBL" id="NSL52067.1"/>
    </source>
</evidence>
<evidence type="ECO:0000256" key="4">
    <source>
        <dbReference type="ARBA" id="ARBA00023136"/>
    </source>
</evidence>
<dbReference type="AlphaFoldDB" id="A0A8J8GE94"/>
<keyword evidence="5" id="KW-0874">Quinone</keyword>
<keyword evidence="4 5" id="KW-0472">Membrane</keyword>
<feature type="transmembrane region" description="Helical" evidence="5">
    <location>
        <begin position="12"/>
        <end position="30"/>
    </location>
</feature>
<evidence type="ECO:0000313" key="9">
    <source>
        <dbReference type="Proteomes" id="UP000625804"/>
    </source>
</evidence>
<dbReference type="RefSeq" id="WP_173731271.1">
    <property type="nucleotide sequence ID" value="NZ_JABTTE010000012.1"/>
</dbReference>
<feature type="transmembrane region" description="Helical" evidence="5">
    <location>
        <begin position="209"/>
        <end position="229"/>
    </location>
</feature>
<dbReference type="InterPro" id="IPR010096">
    <property type="entry name" value="NADH-Q_OxRdtase_suN/2"/>
</dbReference>
<evidence type="ECO:0000256" key="5">
    <source>
        <dbReference type="HAMAP-Rule" id="MF_00445"/>
    </source>
</evidence>
<dbReference type="GO" id="GO:0050136">
    <property type="term" value="F:NADH dehydrogenase (quinone) (non-electrogenic) activity"/>
    <property type="evidence" value="ECO:0007669"/>
    <property type="project" value="UniProtKB-UniRule"/>
</dbReference>
<feature type="transmembrane region" description="Helical" evidence="5">
    <location>
        <begin position="166"/>
        <end position="189"/>
    </location>
</feature>
<proteinExistence type="inferred from homology"/>
<comment type="subcellular location">
    <subcellularLocation>
        <location evidence="1 5">Cell membrane</location>
        <topology evidence="1 5">Multi-pass membrane protein</topology>
    </subcellularLocation>
    <subcellularLocation>
        <location evidence="6">Membrane</location>
        <topology evidence="6">Multi-pass membrane protein</topology>
    </subcellularLocation>
</comment>
<dbReference type="GO" id="GO:0008137">
    <property type="term" value="F:NADH dehydrogenase (ubiquinone) activity"/>
    <property type="evidence" value="ECO:0007669"/>
    <property type="project" value="InterPro"/>
</dbReference>
<evidence type="ECO:0000256" key="6">
    <source>
        <dbReference type="RuleBase" id="RU000320"/>
    </source>
</evidence>
<feature type="transmembrane region" description="Helical" evidence="5">
    <location>
        <begin position="471"/>
        <end position="492"/>
    </location>
</feature>
<feature type="domain" description="NADH:quinone oxidoreductase/Mrp antiporter transmembrane" evidence="7">
    <location>
        <begin position="131"/>
        <end position="418"/>
    </location>
</feature>
<feature type="transmembrane region" description="Helical" evidence="5">
    <location>
        <begin position="113"/>
        <end position="129"/>
    </location>
</feature>
<gene>
    <name evidence="5 8" type="primary">nuoN</name>
    <name evidence="8" type="ORF">HR057_09915</name>
</gene>
<dbReference type="GO" id="GO:0048038">
    <property type="term" value="F:quinone binding"/>
    <property type="evidence" value="ECO:0007669"/>
    <property type="project" value="UniProtKB-KW"/>
</dbReference>
<evidence type="ECO:0000256" key="3">
    <source>
        <dbReference type="ARBA" id="ARBA00022989"/>
    </source>
</evidence>
<keyword evidence="3 5" id="KW-1133">Transmembrane helix</keyword>
<sequence length="506" mass="55303">MDLETLLSFKWGLMAPEFVILGTATLLSLIDLFMDSSKKRNVLGWLGIAGIIIALAFLVGQIGEEPAEILFGTYVFDPFSLAFKFIFLVGTAFVLLMGINYEPKEGLKEYRGEFFYLILTALLGAMFMASSADLITLFIGLELLSISSYILAGLRKRNLQSNEAAMKYIVNGSISTAFILFGFSYIYGLTGSTNIFEIGMRTANLQGDLLNLIGLAFIITFVGLSFKIATVPYHMWAPDVYQGSPTPVTAFLSVVSKTAGFVIIIRFFLTAFNSTPGLAEGDYNLIWSVKPLIAVIAAITMIVGNTIALRQKNIKRLFAYSSIAHAGYLLVPFISLSPLWLEGIWFYLVAYLLMNLGMFAILQVVTEKMESEEISSFAGLYKRAPIVAVMMAIFLLSLAGIPGTAGFIGKLNIFIGALGPITVMGPFPSHIILVSIMMATTVVSYFYYFGVMKQMFMKAPVDANEPMKIQLPSGVMIVVGLCAIGTIVFGVAPNLALDFFYNLLGL</sequence>
<dbReference type="Pfam" id="PF00361">
    <property type="entry name" value="Proton_antipo_M"/>
    <property type="match status" value="1"/>
</dbReference>
<comment type="subunit">
    <text evidence="5">NDH-1 is composed of 14 different subunits. Subunits NuoA, H, J, K, L, M, N constitute the membrane sector of the complex.</text>
</comment>
<dbReference type="NCBIfam" id="TIGR01770">
    <property type="entry name" value="NDH_I_N"/>
    <property type="match status" value="1"/>
</dbReference>
<keyword evidence="8" id="KW-0560">Oxidoreductase</keyword>
<feature type="transmembrane region" description="Helical" evidence="5">
    <location>
        <begin position="82"/>
        <end position="101"/>
    </location>
</feature>
<evidence type="ECO:0000256" key="2">
    <source>
        <dbReference type="ARBA" id="ARBA00022692"/>
    </source>
</evidence>
<evidence type="ECO:0000256" key="1">
    <source>
        <dbReference type="ARBA" id="ARBA00004651"/>
    </source>
</evidence>
<name>A0A8J8GE94_9BACI</name>
<feature type="transmembrane region" description="Helical" evidence="5">
    <location>
        <begin position="250"/>
        <end position="272"/>
    </location>
</feature>
<feature type="transmembrane region" description="Helical" evidence="5">
    <location>
        <begin position="386"/>
        <end position="409"/>
    </location>
</feature>
<feature type="transmembrane region" description="Helical" evidence="5">
    <location>
        <begin position="135"/>
        <end position="154"/>
    </location>
</feature>
<dbReference type="EC" id="7.1.1.-" evidence="5"/>
<comment type="caution">
    <text evidence="8">The sequence shown here is derived from an EMBL/GenBank/DDBJ whole genome shotgun (WGS) entry which is preliminary data.</text>
</comment>
<feature type="transmembrane region" description="Helical" evidence="5">
    <location>
        <begin position="317"/>
        <end position="338"/>
    </location>
</feature>
<comment type="catalytic activity">
    <reaction evidence="5">
        <text>a quinone + NADH + 5 H(+)(in) = a quinol + NAD(+) + 4 H(+)(out)</text>
        <dbReference type="Rhea" id="RHEA:57888"/>
        <dbReference type="ChEBI" id="CHEBI:15378"/>
        <dbReference type="ChEBI" id="CHEBI:24646"/>
        <dbReference type="ChEBI" id="CHEBI:57540"/>
        <dbReference type="ChEBI" id="CHEBI:57945"/>
        <dbReference type="ChEBI" id="CHEBI:132124"/>
    </reaction>
</comment>
<comment type="function">
    <text evidence="5">NDH-1 shuttles electrons from NADH, via FMN and iron-sulfur (Fe-S) centers, to quinones in the respiratory chain. The immediate electron acceptor for the enzyme in this species is believed to be a menaquinone. Couples the redox reaction to proton translocation (for every two electrons transferred, four hydrogen ions are translocated across the cytoplasmic membrane), and thus conserves the redox energy in a proton gradient.</text>
</comment>
<dbReference type="EMBL" id="JABTTE010000012">
    <property type="protein sequence ID" value="NSL52067.1"/>
    <property type="molecule type" value="Genomic_DNA"/>
</dbReference>
<keyword evidence="5" id="KW-0520">NAD</keyword>
<dbReference type="Proteomes" id="UP000625804">
    <property type="component" value="Unassembled WGS sequence"/>
</dbReference>
<dbReference type="InterPro" id="IPR001750">
    <property type="entry name" value="ND/Mrp_TM"/>
</dbReference>
<keyword evidence="2 5" id="KW-0812">Transmembrane</keyword>
<reference evidence="8" key="1">
    <citation type="submission" date="2020-06" db="EMBL/GenBank/DDBJ databases">
        <title>A novel thermopfilic bacterium from Erzurum, Turkey.</title>
        <authorList>
            <person name="Adiguzel A."/>
            <person name="Ay H."/>
            <person name="Baltaci M.O."/>
        </authorList>
    </citation>
    <scope>NUCLEOTIDE SEQUENCE</scope>
    <source>
        <strain evidence="8">P2</strain>
    </source>
</reference>
<feature type="transmembrane region" description="Helical" evidence="5">
    <location>
        <begin position="42"/>
        <end position="62"/>
    </location>
</feature>
<evidence type="ECO:0000259" key="7">
    <source>
        <dbReference type="Pfam" id="PF00361"/>
    </source>
</evidence>
<keyword evidence="5" id="KW-1278">Translocase</keyword>
<feature type="transmembrane region" description="Helical" evidence="5">
    <location>
        <begin position="344"/>
        <end position="365"/>
    </location>
</feature>
<dbReference type="GO" id="GO:0005886">
    <property type="term" value="C:plasma membrane"/>
    <property type="evidence" value="ECO:0007669"/>
    <property type="project" value="UniProtKB-SubCell"/>
</dbReference>
<keyword evidence="9" id="KW-1185">Reference proteome</keyword>
<dbReference type="PANTHER" id="PTHR22773">
    <property type="entry name" value="NADH DEHYDROGENASE"/>
    <property type="match status" value="1"/>
</dbReference>
<organism evidence="8 9">
    <name type="scientific">Calidifontibacillus erzurumensis</name>
    <dbReference type="NCBI Taxonomy" id="2741433"/>
    <lineage>
        <taxon>Bacteria</taxon>
        <taxon>Bacillati</taxon>
        <taxon>Bacillota</taxon>
        <taxon>Bacilli</taxon>
        <taxon>Bacillales</taxon>
        <taxon>Bacillaceae</taxon>
        <taxon>Calidifontibacillus/Schinkia group</taxon>
        <taxon>Calidifontibacillus</taxon>
    </lineage>
</organism>
<keyword evidence="5" id="KW-0813">Transport</keyword>